<evidence type="ECO:0000259" key="3">
    <source>
        <dbReference type="Pfam" id="PF03129"/>
    </source>
</evidence>
<dbReference type="GO" id="GO:0005524">
    <property type="term" value="F:ATP binding"/>
    <property type="evidence" value="ECO:0007669"/>
    <property type="project" value="InterPro"/>
</dbReference>
<dbReference type="Pfam" id="PF08915">
    <property type="entry name" value="tRNA-Thr_ED"/>
    <property type="match status" value="1"/>
</dbReference>
<evidence type="ECO:0000313" key="5">
    <source>
        <dbReference type="EMBL" id="BBD71663.1"/>
    </source>
</evidence>
<reference evidence="6" key="4">
    <citation type="submission" date="2020-09" db="EMBL/GenBank/DDBJ databases">
        <authorList>
            <person name="Sun Q."/>
            <person name="Ohkuma M."/>
        </authorList>
    </citation>
    <scope>NUCLEOTIDE SEQUENCE</scope>
    <source>
        <strain evidence="6">JCM 31740</strain>
    </source>
</reference>
<evidence type="ECO:0000313" key="7">
    <source>
        <dbReference type="Proteomes" id="UP000276741"/>
    </source>
</evidence>
<dbReference type="GO" id="GO:0016787">
    <property type="term" value="F:hydrolase activity"/>
    <property type="evidence" value="ECO:0007669"/>
    <property type="project" value="UniProtKB-KW"/>
</dbReference>
<dbReference type="EMBL" id="AP018553">
    <property type="protein sequence ID" value="BBD71663.1"/>
    <property type="molecule type" value="Genomic_DNA"/>
</dbReference>
<name>A0A348B0G1_9CREN</name>
<feature type="domain" description="Threonyl-tRNA synthetase editing" evidence="4">
    <location>
        <begin position="1"/>
        <end position="134"/>
    </location>
</feature>
<reference evidence="7" key="2">
    <citation type="submission" date="2018-04" db="EMBL/GenBank/DDBJ databases">
        <title>Complete genome sequence of Sulfodiicoccus acidiphilus strain HS-1.</title>
        <authorList>
            <person name="Sakai H.D."/>
            <person name="Kurosawa N."/>
        </authorList>
    </citation>
    <scope>NUCLEOTIDE SEQUENCE [LARGE SCALE GENOMIC DNA]</scope>
    <source>
        <strain evidence="7">HS-1</strain>
    </source>
</reference>
<dbReference type="Gene3D" id="3.40.50.800">
    <property type="entry name" value="Anticodon-binding domain"/>
    <property type="match status" value="1"/>
</dbReference>
<dbReference type="Proteomes" id="UP000276741">
    <property type="component" value="Chromosome"/>
</dbReference>
<dbReference type="NCBIfam" id="NF011500">
    <property type="entry name" value="PRK14938.1"/>
    <property type="match status" value="1"/>
</dbReference>
<dbReference type="SUPFAM" id="SSF52954">
    <property type="entry name" value="Class II aaRS ABD-related"/>
    <property type="match status" value="1"/>
</dbReference>
<evidence type="ECO:0000256" key="2">
    <source>
        <dbReference type="ARBA" id="ARBA00022917"/>
    </source>
</evidence>
<reference evidence="5" key="3">
    <citation type="journal article" date="2019" name="BMC Res. Notes">
        <title>Complete genome sequence of the Sulfodiicoccus acidiphilus strain HS-1T, the first crenarchaeon that lacks polB3, isolated from an acidic hot spring in Ohwaku-dani, Hakone, Japan.</title>
        <authorList>
            <person name="Sakai H.D."/>
            <person name="Kurosawa N."/>
        </authorList>
    </citation>
    <scope>NUCLEOTIDE SEQUENCE</scope>
    <source>
        <strain evidence="5">HS-1</strain>
    </source>
</reference>
<dbReference type="InterPro" id="IPR036621">
    <property type="entry name" value="Anticodon-bd_dom_sf"/>
</dbReference>
<dbReference type="CDD" id="cd00860">
    <property type="entry name" value="ThrRS_anticodon"/>
    <property type="match status" value="1"/>
</dbReference>
<dbReference type="InterPro" id="IPR023509">
    <property type="entry name" value="DTD-like_sf"/>
</dbReference>
<dbReference type="GO" id="GO:0006435">
    <property type="term" value="P:threonyl-tRNA aminoacylation"/>
    <property type="evidence" value="ECO:0007669"/>
    <property type="project" value="TreeGrafter"/>
</dbReference>
<dbReference type="GO" id="GO:0008270">
    <property type="term" value="F:zinc ion binding"/>
    <property type="evidence" value="ECO:0007669"/>
    <property type="project" value="InterPro"/>
</dbReference>
<dbReference type="InterPro" id="IPR015011">
    <property type="entry name" value="Threonyl-tRNA_syn_edit_dom_arc"/>
</dbReference>
<sequence length="378" mass="42521">MRLLLIHADNFWFKVKERALREAEEEAMEEFSKRNVLVAFVSVEEGDDVETAKKAANDLTEVKKRVGASSIVIYPYAHLSSNLASPSNAIALLSSLHSFVRELGEEAERAPFGWYKEFYIHCLGHPLSELSRTVSNVEELRISKSLEICTKFDGVSMRFFRDAVVHYISQLAGARTVTDGEPASDSQAGVVMRPNSGKLLPCVNERIGVFVKVLKDVPLPENFEDDANRYVLKRKDANGVLVDVNRYIYYLLIEAVKRQEKGLAPMLPLWMAPIQIRLLPISSKFLDQAIEMGKSLSPFRVDVDDTEERLGSKIRRAGGEWIPFVAVIGEREALTGTLTVRIRESGEQLTLTPEELKAKVKDPLALRQPFPFLVSERS</sequence>
<proteinExistence type="predicted"/>
<dbReference type="AlphaFoldDB" id="A0A348B0G1"/>
<dbReference type="EMBL" id="BMQS01000001">
    <property type="protein sequence ID" value="GGT86766.1"/>
    <property type="molecule type" value="Genomic_DNA"/>
</dbReference>
<organism evidence="5 7">
    <name type="scientific">Sulfodiicoccus acidiphilus</name>
    <dbReference type="NCBI Taxonomy" id="1670455"/>
    <lineage>
        <taxon>Archaea</taxon>
        <taxon>Thermoproteota</taxon>
        <taxon>Thermoprotei</taxon>
        <taxon>Sulfolobales</taxon>
        <taxon>Sulfolobaceae</taxon>
        <taxon>Sulfodiicoccus</taxon>
    </lineage>
</organism>
<dbReference type="Gene3D" id="3.50.80.10">
    <property type="entry name" value="D-tyrosyl-tRNA(Tyr) deacylase"/>
    <property type="match status" value="1"/>
</dbReference>
<dbReference type="RefSeq" id="WP_126448999.1">
    <property type="nucleotide sequence ID" value="NZ_AP018553.1"/>
</dbReference>
<gene>
    <name evidence="6" type="ORF">GCM10007116_00940</name>
    <name evidence="5" type="ORF">HS1genome_0052</name>
</gene>
<dbReference type="InterPro" id="IPR004154">
    <property type="entry name" value="Anticodon-bd"/>
</dbReference>
<evidence type="ECO:0000259" key="4">
    <source>
        <dbReference type="Pfam" id="PF08915"/>
    </source>
</evidence>
<dbReference type="GO" id="GO:0004829">
    <property type="term" value="F:threonine-tRNA ligase activity"/>
    <property type="evidence" value="ECO:0007669"/>
    <property type="project" value="InterPro"/>
</dbReference>
<accession>A0A348B0G1</accession>
<dbReference type="PANTHER" id="PTHR11451">
    <property type="entry name" value="THREONINE-TRNA LIGASE"/>
    <property type="match status" value="1"/>
</dbReference>
<keyword evidence="2" id="KW-0648">Protein biosynthesis</keyword>
<dbReference type="InterPro" id="IPR047246">
    <property type="entry name" value="ThrRS_anticodon"/>
</dbReference>
<dbReference type="Pfam" id="PF03129">
    <property type="entry name" value="HGTP_anticodon"/>
    <property type="match status" value="1"/>
</dbReference>
<dbReference type="KEGG" id="sacd:HS1genome_0052"/>
<dbReference type="GeneID" id="38665538"/>
<evidence type="ECO:0000313" key="6">
    <source>
        <dbReference type="EMBL" id="GGT86766.1"/>
    </source>
</evidence>
<keyword evidence="1" id="KW-0963">Cytoplasm</keyword>
<dbReference type="Proteomes" id="UP000616143">
    <property type="component" value="Unassembled WGS sequence"/>
</dbReference>
<protein>
    <submittedName>
        <fullName evidence="5">Ser-tRNA(Thr) hydrolase</fullName>
    </submittedName>
</protein>
<evidence type="ECO:0000256" key="1">
    <source>
        <dbReference type="ARBA" id="ARBA00022490"/>
    </source>
</evidence>
<keyword evidence="5" id="KW-0378">Hydrolase</keyword>
<keyword evidence="7" id="KW-1185">Reference proteome</keyword>
<dbReference type="GO" id="GO:0005737">
    <property type="term" value="C:cytoplasm"/>
    <property type="evidence" value="ECO:0007669"/>
    <property type="project" value="InterPro"/>
</dbReference>
<reference evidence="6" key="1">
    <citation type="journal article" date="2014" name="Int. J. Syst. Evol. Microbiol.">
        <title>Complete genome sequence of Corynebacterium casei LMG S-19264T (=DSM 44701T), isolated from a smear-ripened cheese.</title>
        <authorList>
            <consortium name="US DOE Joint Genome Institute (JGI-PGF)"/>
            <person name="Walter F."/>
            <person name="Albersmeier A."/>
            <person name="Kalinowski J."/>
            <person name="Ruckert C."/>
        </authorList>
    </citation>
    <scope>NUCLEOTIDE SEQUENCE</scope>
    <source>
        <strain evidence="6">JCM 31740</strain>
    </source>
</reference>
<feature type="domain" description="Anticodon-binding" evidence="3">
    <location>
        <begin position="275"/>
        <end position="361"/>
    </location>
</feature>
<dbReference type="OrthoDB" id="372136at2157"/>
<dbReference type="PANTHER" id="PTHR11451:SF44">
    <property type="entry name" value="THREONINE--TRNA LIGASE, CHLOROPLASTIC_MITOCHONDRIAL 2"/>
    <property type="match status" value="1"/>
</dbReference>